<reference evidence="1" key="2">
    <citation type="submission" date="2022-01" db="EMBL/GenBank/DDBJ databases">
        <authorList>
            <person name="Yamashiro T."/>
            <person name="Shiraishi A."/>
            <person name="Satake H."/>
            <person name="Nakayama K."/>
        </authorList>
    </citation>
    <scope>NUCLEOTIDE SEQUENCE</scope>
</reference>
<reference evidence="1" key="1">
    <citation type="journal article" date="2022" name="Int. J. Mol. Sci.">
        <title>Draft Genome of Tanacetum Coccineum: Genomic Comparison of Closely Related Tanacetum-Family Plants.</title>
        <authorList>
            <person name="Yamashiro T."/>
            <person name="Shiraishi A."/>
            <person name="Nakayama K."/>
            <person name="Satake H."/>
        </authorList>
    </citation>
    <scope>NUCLEOTIDE SEQUENCE</scope>
</reference>
<name>A0ABQ5AZK8_9ASTR</name>
<organism evidence="1 2">
    <name type="scientific">Tanacetum coccineum</name>
    <dbReference type="NCBI Taxonomy" id="301880"/>
    <lineage>
        <taxon>Eukaryota</taxon>
        <taxon>Viridiplantae</taxon>
        <taxon>Streptophyta</taxon>
        <taxon>Embryophyta</taxon>
        <taxon>Tracheophyta</taxon>
        <taxon>Spermatophyta</taxon>
        <taxon>Magnoliopsida</taxon>
        <taxon>eudicotyledons</taxon>
        <taxon>Gunneridae</taxon>
        <taxon>Pentapetalae</taxon>
        <taxon>asterids</taxon>
        <taxon>campanulids</taxon>
        <taxon>Asterales</taxon>
        <taxon>Asteraceae</taxon>
        <taxon>Asteroideae</taxon>
        <taxon>Anthemideae</taxon>
        <taxon>Anthemidinae</taxon>
        <taxon>Tanacetum</taxon>
    </lineage>
</organism>
<evidence type="ECO:0000313" key="1">
    <source>
        <dbReference type="EMBL" id="GJT08085.1"/>
    </source>
</evidence>
<accession>A0ABQ5AZK8</accession>
<protein>
    <submittedName>
        <fullName evidence="1">Uncharacterized protein</fullName>
    </submittedName>
</protein>
<gene>
    <name evidence="1" type="ORF">Tco_0842547</name>
</gene>
<proteinExistence type="predicted"/>
<comment type="caution">
    <text evidence="1">The sequence shown here is derived from an EMBL/GenBank/DDBJ whole genome shotgun (WGS) entry which is preliminary data.</text>
</comment>
<sequence>MAFGTLSLICSMGCTRDARTLGGVMGYGLRRILFRWNRVRIIFWGVVCRGGLGGGQRVAGGRGSVKVEDGGGGSGVGVRTWGGWDWEKLLFVGIDERGLVIRVEVGGREVARVDECRCARMGGSRGLAGKKGGSDATGGAGITFMFRRDEVVGGLMKNGGVVELLKTMLSFYLLGGETEGWLAGSWEELRKYGGGVVNGEFVGDEGLWGEVLVVRGLGYMGFTVWNGILDWAMMIWGMEILSRGSGVEKCERSGGGDRFIEGEGGGISL</sequence>
<dbReference type="EMBL" id="BQNB010012802">
    <property type="protein sequence ID" value="GJT08085.1"/>
    <property type="molecule type" value="Genomic_DNA"/>
</dbReference>
<dbReference type="Proteomes" id="UP001151760">
    <property type="component" value="Unassembled WGS sequence"/>
</dbReference>
<keyword evidence="2" id="KW-1185">Reference proteome</keyword>
<evidence type="ECO:0000313" key="2">
    <source>
        <dbReference type="Proteomes" id="UP001151760"/>
    </source>
</evidence>